<evidence type="ECO:0008006" key="3">
    <source>
        <dbReference type="Google" id="ProtNLM"/>
    </source>
</evidence>
<reference evidence="1 2" key="1">
    <citation type="submission" date="2023-07" db="EMBL/GenBank/DDBJ databases">
        <title>Sorghum-associated microbial communities from plants grown in Nebraska, USA.</title>
        <authorList>
            <person name="Schachtman D."/>
        </authorList>
    </citation>
    <scope>NUCLEOTIDE SEQUENCE [LARGE SCALE GENOMIC DNA]</scope>
    <source>
        <strain evidence="1 2">DS1607</strain>
    </source>
</reference>
<evidence type="ECO:0000313" key="1">
    <source>
        <dbReference type="EMBL" id="MDP9899482.1"/>
    </source>
</evidence>
<organism evidence="1 2">
    <name type="scientific">Variovorax ginsengisoli</name>
    <dbReference type="NCBI Taxonomy" id="363844"/>
    <lineage>
        <taxon>Bacteria</taxon>
        <taxon>Pseudomonadati</taxon>
        <taxon>Pseudomonadota</taxon>
        <taxon>Betaproteobacteria</taxon>
        <taxon>Burkholderiales</taxon>
        <taxon>Comamonadaceae</taxon>
        <taxon>Variovorax</taxon>
    </lineage>
</organism>
<accession>A0ABT9S7Y7</accession>
<dbReference type="EMBL" id="JAUSRO010000005">
    <property type="protein sequence ID" value="MDP9899482.1"/>
    <property type="molecule type" value="Genomic_DNA"/>
</dbReference>
<dbReference type="InterPro" id="IPR025148">
    <property type="entry name" value="AtzG-like"/>
</dbReference>
<name>A0ABT9S7Y7_9BURK</name>
<comment type="caution">
    <text evidence="1">The sequence shown here is derived from an EMBL/GenBank/DDBJ whole genome shotgun (WGS) entry which is preliminary data.</text>
</comment>
<sequence>MTPAQVETYVDAAAAALDLNLRPDHRPGVLRFFALAAEMAAVVDAVPLEPHVESAVSFVPVSPKERDV</sequence>
<dbReference type="RefSeq" id="WP_307689304.1">
    <property type="nucleotide sequence ID" value="NZ_JAUSRO010000005.1"/>
</dbReference>
<proteinExistence type="predicted"/>
<dbReference type="Pfam" id="PF13318">
    <property type="entry name" value="AtzG-like"/>
    <property type="match status" value="1"/>
</dbReference>
<dbReference type="Proteomes" id="UP001226867">
    <property type="component" value="Unassembled WGS sequence"/>
</dbReference>
<protein>
    <recommendedName>
        <fullName evidence="3">DUF4089 domain-containing protein</fullName>
    </recommendedName>
</protein>
<gene>
    <name evidence="1" type="ORF">J2W36_001733</name>
</gene>
<keyword evidence="2" id="KW-1185">Reference proteome</keyword>
<evidence type="ECO:0000313" key="2">
    <source>
        <dbReference type="Proteomes" id="UP001226867"/>
    </source>
</evidence>